<proteinExistence type="inferred from homology"/>
<dbReference type="InterPro" id="IPR011551">
    <property type="entry name" value="NTP_PyrPHydrolase_MazG"/>
</dbReference>
<dbReference type="CDD" id="cd11528">
    <property type="entry name" value="NTP-PPase_MazG_Nterm"/>
    <property type="match status" value="1"/>
</dbReference>
<dbReference type="Pfam" id="PF03819">
    <property type="entry name" value="MazG"/>
    <property type="match status" value="2"/>
</dbReference>
<accession>A0A8D4VN44</accession>
<protein>
    <recommendedName>
        <fullName evidence="4">Nucleoside triphosphate pyrophosphohydrolase</fullName>
        <ecNumber evidence="3">3.6.1.8</ecNumber>
    </recommendedName>
</protein>
<dbReference type="GO" id="GO:0047693">
    <property type="term" value="F:ATP diphosphatase activity"/>
    <property type="evidence" value="ECO:0007669"/>
    <property type="project" value="UniProtKB-EC"/>
</dbReference>
<gene>
    <name evidence="6" type="ORF">MoryE10_07480</name>
</gene>
<evidence type="ECO:0000256" key="2">
    <source>
        <dbReference type="ARBA" id="ARBA00061115"/>
    </source>
</evidence>
<dbReference type="NCBIfam" id="TIGR00444">
    <property type="entry name" value="mazG"/>
    <property type="match status" value="1"/>
</dbReference>
<dbReference type="GO" id="GO:0006950">
    <property type="term" value="P:response to stress"/>
    <property type="evidence" value="ECO:0007669"/>
    <property type="project" value="UniProtKB-ARBA"/>
</dbReference>
<evidence type="ECO:0000313" key="6">
    <source>
        <dbReference type="EMBL" id="BBL70142.1"/>
    </source>
</evidence>
<feature type="domain" description="NTP pyrophosphohydrolase MazG-like" evidence="5">
    <location>
        <begin position="27"/>
        <end position="100"/>
    </location>
</feature>
<dbReference type="FunFam" id="1.10.287.1080:FF:000001">
    <property type="entry name" value="Nucleoside triphosphate pyrophosphohydrolase"/>
    <property type="match status" value="1"/>
</dbReference>
<dbReference type="Proteomes" id="UP000824988">
    <property type="component" value="Chromosome"/>
</dbReference>
<dbReference type="EC" id="3.6.1.8" evidence="3"/>
<evidence type="ECO:0000313" key="7">
    <source>
        <dbReference type="Proteomes" id="UP000824988"/>
    </source>
</evidence>
<dbReference type="CDD" id="cd11529">
    <property type="entry name" value="NTP-PPase_MazG_Cterm"/>
    <property type="match status" value="1"/>
</dbReference>
<comment type="catalytic activity">
    <reaction evidence="1">
        <text>ATP + H2O = AMP + diphosphate + H(+)</text>
        <dbReference type="Rhea" id="RHEA:14245"/>
        <dbReference type="ChEBI" id="CHEBI:15377"/>
        <dbReference type="ChEBI" id="CHEBI:15378"/>
        <dbReference type="ChEBI" id="CHEBI:30616"/>
        <dbReference type="ChEBI" id="CHEBI:33019"/>
        <dbReference type="ChEBI" id="CHEBI:456215"/>
        <dbReference type="EC" id="3.6.1.8"/>
    </reaction>
</comment>
<reference evidence="6" key="1">
    <citation type="submission" date="2019-06" db="EMBL/GenBank/DDBJ databases">
        <title>Complete genome sequence of Methylogaea oryzae strain JCM16910.</title>
        <authorList>
            <person name="Asakawa S."/>
        </authorList>
    </citation>
    <scope>NUCLEOTIDE SEQUENCE</scope>
    <source>
        <strain evidence="6">E10</strain>
    </source>
</reference>
<dbReference type="GO" id="GO:0046047">
    <property type="term" value="P:TTP catabolic process"/>
    <property type="evidence" value="ECO:0007669"/>
    <property type="project" value="TreeGrafter"/>
</dbReference>
<feature type="domain" description="NTP pyrophosphohydrolase MazG-like" evidence="5">
    <location>
        <begin position="170"/>
        <end position="230"/>
    </location>
</feature>
<dbReference type="NCBIfam" id="NF007113">
    <property type="entry name" value="PRK09562.1"/>
    <property type="match status" value="1"/>
</dbReference>
<dbReference type="GO" id="GO:0046052">
    <property type="term" value="P:UTP catabolic process"/>
    <property type="evidence" value="ECO:0007669"/>
    <property type="project" value="TreeGrafter"/>
</dbReference>
<dbReference type="PANTHER" id="PTHR30522:SF0">
    <property type="entry name" value="NUCLEOSIDE TRIPHOSPHATE PYROPHOSPHOHYDROLASE"/>
    <property type="match status" value="1"/>
</dbReference>
<dbReference type="InterPro" id="IPR048011">
    <property type="entry name" value="NTP-PPase_MazG-like_C"/>
</dbReference>
<comment type="similarity">
    <text evidence="2">Belongs to the nucleoside triphosphate pyrophosphohydrolase family.</text>
</comment>
<keyword evidence="7" id="KW-1185">Reference proteome</keyword>
<dbReference type="RefSeq" id="WP_221048251.1">
    <property type="nucleotide sequence ID" value="NZ_AP019782.1"/>
</dbReference>
<evidence type="ECO:0000259" key="5">
    <source>
        <dbReference type="Pfam" id="PF03819"/>
    </source>
</evidence>
<dbReference type="FunFam" id="1.10.287.1080:FF:000003">
    <property type="entry name" value="Nucleoside triphosphate pyrophosphohydrolase"/>
    <property type="match status" value="1"/>
</dbReference>
<organism evidence="6 7">
    <name type="scientific">Methylogaea oryzae</name>
    <dbReference type="NCBI Taxonomy" id="1295382"/>
    <lineage>
        <taxon>Bacteria</taxon>
        <taxon>Pseudomonadati</taxon>
        <taxon>Pseudomonadota</taxon>
        <taxon>Gammaproteobacteria</taxon>
        <taxon>Methylococcales</taxon>
        <taxon>Methylococcaceae</taxon>
        <taxon>Methylogaea</taxon>
    </lineage>
</organism>
<dbReference type="EMBL" id="AP019782">
    <property type="protein sequence ID" value="BBL70142.1"/>
    <property type="molecule type" value="Genomic_DNA"/>
</dbReference>
<dbReference type="PANTHER" id="PTHR30522">
    <property type="entry name" value="NUCLEOSIDE TRIPHOSPHATE PYROPHOSPHOHYDROLASE"/>
    <property type="match status" value="1"/>
</dbReference>
<name>A0A8D4VN44_9GAMM</name>
<dbReference type="InterPro" id="IPR048015">
    <property type="entry name" value="NTP-PPase_MazG-like_N"/>
</dbReference>
<evidence type="ECO:0000256" key="4">
    <source>
        <dbReference type="ARBA" id="ARBA00074799"/>
    </source>
</evidence>
<dbReference type="KEGG" id="moz:MoryE10_07480"/>
<dbReference type="GO" id="GO:0006203">
    <property type="term" value="P:dGTP catabolic process"/>
    <property type="evidence" value="ECO:0007669"/>
    <property type="project" value="TreeGrafter"/>
</dbReference>
<evidence type="ECO:0000256" key="1">
    <source>
        <dbReference type="ARBA" id="ARBA00052141"/>
    </source>
</evidence>
<dbReference type="InterPro" id="IPR004518">
    <property type="entry name" value="MazG-like_dom"/>
</dbReference>
<dbReference type="GO" id="GO:0046081">
    <property type="term" value="P:dUTP catabolic process"/>
    <property type="evidence" value="ECO:0007669"/>
    <property type="project" value="TreeGrafter"/>
</dbReference>
<sequence length="263" mass="29716">MDHTRRLLEIMARLRDPQTGCLWDLKQDFRSLLPYTLEEAFEVADAIERGDTDDLRDELGDLLFQVVFQSRVAEEQGLFDFEQVAQGIADKLTRRHPHVFGDVVFDDEAAFKRAWEQAKLDERHAKAGKAAASVLDGIGAALPALVRAEKLQRRAARFGFDWPEAEPVFAKVHEELDELREAHAEGDQAHIEEEVGDLLFVVVNLARHLGVSPEAALRAANAKFSRRFQHIEQCLAEQGKALEGTPLEELDALWDQAKARERS</sequence>
<dbReference type="GO" id="GO:0046076">
    <property type="term" value="P:dTTP catabolic process"/>
    <property type="evidence" value="ECO:0007669"/>
    <property type="project" value="TreeGrafter"/>
</dbReference>
<dbReference type="GO" id="GO:0046061">
    <property type="term" value="P:dATP catabolic process"/>
    <property type="evidence" value="ECO:0007669"/>
    <property type="project" value="TreeGrafter"/>
</dbReference>
<dbReference type="AlphaFoldDB" id="A0A8D4VN44"/>
<evidence type="ECO:0000256" key="3">
    <source>
        <dbReference type="ARBA" id="ARBA00066372"/>
    </source>
</evidence>